<dbReference type="AlphaFoldDB" id="K7AMS2"/>
<gene>
    <name evidence="1" type="ORF">C427_0689</name>
</gene>
<sequence length="37" mass="4394">MVLWHNVYKDTLLTPKFMLDETLSQDELISLNETIEI</sequence>
<evidence type="ECO:0000313" key="1">
    <source>
        <dbReference type="EMBL" id="AGH42799.1"/>
    </source>
</evidence>
<dbReference type="KEGG" id="gps:C427_0689"/>
<proteinExistence type="predicted"/>
<dbReference type="Proteomes" id="UP000011864">
    <property type="component" value="Chromosome"/>
</dbReference>
<dbReference type="STRING" id="1129794.C427_0689"/>
<dbReference type="EMBL" id="CP003837">
    <property type="protein sequence ID" value="AGH42799.1"/>
    <property type="molecule type" value="Genomic_DNA"/>
</dbReference>
<protein>
    <submittedName>
        <fullName evidence="1">Uncharacterized protein</fullName>
    </submittedName>
</protein>
<name>K7AMS2_9ALTE</name>
<dbReference type="PATRIC" id="fig|1129794.4.peg.681"/>
<evidence type="ECO:0000313" key="2">
    <source>
        <dbReference type="Proteomes" id="UP000011864"/>
    </source>
</evidence>
<reference evidence="1 2" key="1">
    <citation type="journal article" date="2013" name="Genome Announc.">
        <title>Complete Genome Sequence of Glaciecola psychrophila Strain 170T.</title>
        <authorList>
            <person name="Yin J."/>
            <person name="Chen J."/>
            <person name="Liu G."/>
            <person name="Yu Y."/>
            <person name="Song L."/>
            <person name="Wang X."/>
            <person name="Qu X."/>
        </authorList>
    </citation>
    <scope>NUCLEOTIDE SEQUENCE [LARGE SCALE GENOMIC DNA]</scope>
    <source>
        <strain evidence="1 2">170</strain>
    </source>
</reference>
<dbReference type="HOGENOM" id="CLU_3346912_0_0_6"/>
<accession>K7AMS2</accession>
<keyword evidence="2" id="KW-1185">Reference proteome</keyword>
<organism evidence="1 2">
    <name type="scientific">Paraglaciecola psychrophila 170</name>
    <dbReference type="NCBI Taxonomy" id="1129794"/>
    <lineage>
        <taxon>Bacteria</taxon>
        <taxon>Pseudomonadati</taxon>
        <taxon>Pseudomonadota</taxon>
        <taxon>Gammaproteobacteria</taxon>
        <taxon>Alteromonadales</taxon>
        <taxon>Alteromonadaceae</taxon>
        <taxon>Paraglaciecola</taxon>
    </lineage>
</organism>